<evidence type="ECO:0000256" key="1">
    <source>
        <dbReference type="SAM" id="MobiDB-lite"/>
    </source>
</evidence>
<comment type="caution">
    <text evidence="2">The sequence shown here is derived from an EMBL/GenBank/DDBJ whole genome shotgun (WGS) entry which is preliminary data.</text>
</comment>
<proteinExistence type="predicted"/>
<evidence type="ECO:0000313" key="3">
    <source>
        <dbReference type="Proteomes" id="UP000265955"/>
    </source>
</evidence>
<keyword evidence="3" id="KW-1185">Reference proteome</keyword>
<name>A0A3A3FGB2_9BURK</name>
<protein>
    <submittedName>
        <fullName evidence="2">Uncharacterized protein</fullName>
    </submittedName>
</protein>
<dbReference type="AlphaFoldDB" id="A0A3A3FGB2"/>
<reference evidence="3" key="1">
    <citation type="submission" date="2018-09" db="EMBL/GenBank/DDBJ databases">
        <authorList>
            <person name="Zhu H."/>
        </authorList>
    </citation>
    <scope>NUCLEOTIDE SEQUENCE [LARGE SCALE GENOMIC DNA]</scope>
    <source>
        <strain evidence="3">K1R23-30</strain>
    </source>
</reference>
<feature type="region of interest" description="Disordered" evidence="1">
    <location>
        <begin position="1"/>
        <end position="25"/>
    </location>
</feature>
<evidence type="ECO:0000313" key="2">
    <source>
        <dbReference type="EMBL" id="RJF92137.1"/>
    </source>
</evidence>
<dbReference type="EMBL" id="QYUO01000003">
    <property type="protein sequence ID" value="RJF92137.1"/>
    <property type="molecule type" value="Genomic_DNA"/>
</dbReference>
<accession>A0A3A3FGB2</accession>
<organism evidence="2 3">
    <name type="scientific">Noviherbaspirillum saxi</name>
    <dbReference type="NCBI Taxonomy" id="2320863"/>
    <lineage>
        <taxon>Bacteria</taxon>
        <taxon>Pseudomonadati</taxon>
        <taxon>Pseudomonadota</taxon>
        <taxon>Betaproteobacteria</taxon>
        <taxon>Burkholderiales</taxon>
        <taxon>Oxalobacteraceae</taxon>
        <taxon>Noviherbaspirillum</taxon>
    </lineage>
</organism>
<gene>
    <name evidence="2" type="ORF">D3871_26200</name>
</gene>
<feature type="compositionally biased region" description="Basic and acidic residues" evidence="1">
    <location>
        <begin position="8"/>
        <end position="25"/>
    </location>
</feature>
<sequence>MPAAISDGNRREHPFRRARDEGMDRQPCKYARDGREVSRIFDMSRPVYLARQLGINPANV</sequence>
<dbReference type="RefSeq" id="WP_119772023.1">
    <property type="nucleotide sequence ID" value="NZ_QYUO01000003.1"/>
</dbReference>
<dbReference type="Proteomes" id="UP000265955">
    <property type="component" value="Unassembled WGS sequence"/>
</dbReference>